<reference evidence="4" key="2">
    <citation type="submission" date="2023-05" db="EMBL/GenBank/DDBJ databases">
        <authorList>
            <person name="Fouks B."/>
        </authorList>
    </citation>
    <scope>NUCLEOTIDE SEQUENCE</scope>
    <source>
        <strain evidence="4">Stay&amp;Tobe</strain>
        <tissue evidence="4">Testes</tissue>
    </source>
</reference>
<dbReference type="GO" id="GO:0030431">
    <property type="term" value="P:sleep"/>
    <property type="evidence" value="ECO:0007669"/>
    <property type="project" value="InterPro"/>
</dbReference>
<dbReference type="Proteomes" id="UP001233999">
    <property type="component" value="Unassembled WGS sequence"/>
</dbReference>
<feature type="signal peptide" evidence="3">
    <location>
        <begin position="1"/>
        <end position="20"/>
    </location>
</feature>
<evidence type="ECO:0000256" key="3">
    <source>
        <dbReference type="SAM" id="SignalP"/>
    </source>
</evidence>
<dbReference type="InterPro" id="IPR031424">
    <property type="entry name" value="QVR-like"/>
</dbReference>
<gene>
    <name evidence="4" type="ORF">L9F63_013052</name>
</gene>
<organism evidence="4 5">
    <name type="scientific">Diploptera punctata</name>
    <name type="common">Pacific beetle cockroach</name>
    <dbReference type="NCBI Taxonomy" id="6984"/>
    <lineage>
        <taxon>Eukaryota</taxon>
        <taxon>Metazoa</taxon>
        <taxon>Ecdysozoa</taxon>
        <taxon>Arthropoda</taxon>
        <taxon>Hexapoda</taxon>
        <taxon>Insecta</taxon>
        <taxon>Pterygota</taxon>
        <taxon>Neoptera</taxon>
        <taxon>Polyneoptera</taxon>
        <taxon>Dictyoptera</taxon>
        <taxon>Blattodea</taxon>
        <taxon>Blaberoidea</taxon>
        <taxon>Blaberidae</taxon>
        <taxon>Diplopterinae</taxon>
        <taxon>Diploptera</taxon>
    </lineage>
</organism>
<evidence type="ECO:0000313" key="5">
    <source>
        <dbReference type="Proteomes" id="UP001233999"/>
    </source>
</evidence>
<accession>A0AAD8AD41</accession>
<name>A0AAD8AD41_DIPPU</name>
<evidence type="ECO:0000256" key="2">
    <source>
        <dbReference type="ARBA" id="ARBA00023180"/>
    </source>
</evidence>
<dbReference type="EMBL" id="JASPKZ010002317">
    <property type="protein sequence ID" value="KAJ9595733.1"/>
    <property type="molecule type" value="Genomic_DNA"/>
</dbReference>
<evidence type="ECO:0000256" key="1">
    <source>
        <dbReference type="ARBA" id="ARBA00022729"/>
    </source>
</evidence>
<reference evidence="4" key="1">
    <citation type="journal article" date="2023" name="IScience">
        <title>Live-bearing cockroach genome reveals convergent evolutionary mechanisms linked to viviparity in insects and beyond.</title>
        <authorList>
            <person name="Fouks B."/>
            <person name="Harrison M.C."/>
            <person name="Mikhailova A.A."/>
            <person name="Marchal E."/>
            <person name="English S."/>
            <person name="Carruthers M."/>
            <person name="Jennings E.C."/>
            <person name="Chiamaka E.L."/>
            <person name="Frigard R.A."/>
            <person name="Pippel M."/>
            <person name="Attardo G.M."/>
            <person name="Benoit J.B."/>
            <person name="Bornberg-Bauer E."/>
            <person name="Tobe S.S."/>
        </authorList>
    </citation>
    <scope>NUCLEOTIDE SEQUENCE</scope>
    <source>
        <strain evidence="4">Stay&amp;Tobe</strain>
    </source>
</reference>
<comment type="caution">
    <text evidence="4">The sequence shown here is derived from an EMBL/GenBank/DDBJ whole genome shotgun (WGS) entry which is preliminary data.</text>
</comment>
<dbReference type="Pfam" id="PF17064">
    <property type="entry name" value="QVR"/>
    <property type="match status" value="1"/>
</dbReference>
<proteinExistence type="predicted"/>
<sequence length="127" mass="14382">MKYVIFYSILTLCFLHTGTSIRCYICEPHMNPNCFDPDNNELNSTECSLDSFNEYEKNYFGIHDNVEKDIALACIRTVVSDDSGNVTIGRGCAPARSNLKDPCNPIRDIIELLNLMNVNQLQLHSCD</sequence>
<evidence type="ECO:0000313" key="4">
    <source>
        <dbReference type="EMBL" id="KAJ9595733.1"/>
    </source>
</evidence>
<dbReference type="GO" id="GO:0032222">
    <property type="term" value="P:regulation of synaptic transmission, cholinergic"/>
    <property type="evidence" value="ECO:0007669"/>
    <property type="project" value="InterPro"/>
</dbReference>
<evidence type="ECO:0008006" key="6">
    <source>
        <dbReference type="Google" id="ProtNLM"/>
    </source>
</evidence>
<feature type="chain" id="PRO_5042098053" description="Protein sleepless" evidence="3">
    <location>
        <begin position="21"/>
        <end position="127"/>
    </location>
</feature>
<feature type="non-terminal residue" evidence="4">
    <location>
        <position position="127"/>
    </location>
</feature>
<keyword evidence="1 3" id="KW-0732">Signal</keyword>
<keyword evidence="2" id="KW-0325">Glycoprotein</keyword>
<dbReference type="AlphaFoldDB" id="A0AAD8AD41"/>
<keyword evidence="5" id="KW-1185">Reference proteome</keyword>
<protein>
    <recommendedName>
        <fullName evidence="6">Protein sleepless</fullName>
    </recommendedName>
</protein>